<dbReference type="AlphaFoldDB" id="A0A8C0SH01"/>
<feature type="domain" description="EF-hand" evidence="4">
    <location>
        <begin position="382"/>
        <end position="417"/>
    </location>
</feature>
<dbReference type="SMART" id="SM00054">
    <property type="entry name" value="EFh"/>
    <property type="match status" value="4"/>
</dbReference>
<dbReference type="FunFam" id="1.10.238.10:FF:000492">
    <property type="entry name" value="EF-hand calcium binding domain 6"/>
    <property type="match status" value="1"/>
</dbReference>
<organism evidence="5 6">
    <name type="scientific">Canis lupus familiaris</name>
    <name type="common">Dog</name>
    <name type="synonym">Canis familiaris</name>
    <dbReference type="NCBI Taxonomy" id="9615"/>
    <lineage>
        <taxon>Eukaryota</taxon>
        <taxon>Metazoa</taxon>
        <taxon>Chordata</taxon>
        <taxon>Craniata</taxon>
        <taxon>Vertebrata</taxon>
        <taxon>Euteleostomi</taxon>
        <taxon>Mammalia</taxon>
        <taxon>Eutheria</taxon>
        <taxon>Laurasiatheria</taxon>
        <taxon>Carnivora</taxon>
        <taxon>Caniformia</taxon>
        <taxon>Canidae</taxon>
        <taxon>Canis</taxon>
    </lineage>
</organism>
<evidence type="ECO:0000313" key="6">
    <source>
        <dbReference type="Proteomes" id="UP000694542"/>
    </source>
</evidence>
<evidence type="ECO:0000256" key="2">
    <source>
        <dbReference type="ARBA" id="ARBA00022837"/>
    </source>
</evidence>
<feature type="domain" description="EF-hand" evidence="4">
    <location>
        <begin position="173"/>
        <end position="208"/>
    </location>
</feature>
<gene>
    <name evidence="5" type="primary">EFCAB6</name>
</gene>
<dbReference type="FunFam" id="1.10.238.10:FF:000121">
    <property type="entry name" value="EF-hand calcium-binding domain-containing protein 6"/>
    <property type="match status" value="1"/>
</dbReference>
<dbReference type="OrthoDB" id="26525at2759"/>
<dbReference type="InterPro" id="IPR018247">
    <property type="entry name" value="EF_Hand_1_Ca_BS"/>
</dbReference>
<accession>A0A8C0SH01</accession>
<sequence length="542" mass="62562">MCKMAIIPDWQTSYPHTGKLKNLRPHSSPCRVYSRNSFQNMFRPSSSTTAIANPILSFLDVKRLLFQKITDKGYALKKAFELLDTSHNMTVSKNELRRIITTFLMPLTREQFQDVLAQIPLTSSGAIPYLEFLSWFGGMDLSINVIQRGGGNEMSCSRTVKELEKQIGEKIFRNIKTIFKAFKLIDVSKTGLIQSCELRKVLETFCLKMKDDEYKKFAKHYNIDKDTAVDYNVFLKNLSANNDLNLRYYMGNQDISWKNQPVQNSKGECLHSSGSSEDVWKNYNLDEIERTFCQEKPDGQITGKELRYILNCMVVKISDSEFKELMQMLDPGDTGWVNIYTLIELLEETPKIQKLSSSADTKAPLLLAWDSVEEIIQDSIARNLQAFYKMLRSYDLGDTGLIGRNNFKKIMRIFCPFLTIEHLLKLCSRFQDIASGRILYKKFLASMGMSGPPPPSPVITPKDQLLSDHFQREEQRKLDLSERTKPVEDRSTSTKKMTKDEAIEKLKNCIQQRDPAFKKFFLDYSKELTGKIHVRDFKKMLK</sequence>
<dbReference type="InterPro" id="IPR002048">
    <property type="entry name" value="EF_hand_dom"/>
</dbReference>
<dbReference type="Pfam" id="PF13499">
    <property type="entry name" value="EF-hand_7"/>
    <property type="match status" value="1"/>
</dbReference>
<protein>
    <submittedName>
        <fullName evidence="5">EF-hand calcium binding domain 6</fullName>
    </submittedName>
</protein>
<reference evidence="5" key="2">
    <citation type="submission" date="2025-08" db="UniProtKB">
        <authorList>
            <consortium name="Ensembl"/>
        </authorList>
    </citation>
    <scope>IDENTIFICATION</scope>
</reference>
<evidence type="ECO:0000259" key="4">
    <source>
        <dbReference type="PROSITE" id="PS50222"/>
    </source>
</evidence>
<dbReference type="GO" id="GO:0005509">
    <property type="term" value="F:calcium ion binding"/>
    <property type="evidence" value="ECO:0007669"/>
    <property type="project" value="InterPro"/>
</dbReference>
<dbReference type="PANTHER" id="PTHR20875">
    <property type="entry name" value="EF-HAND CALCIUM-BINDING DOMAIN-CONTAINING PROTEIN 6-RELATED"/>
    <property type="match status" value="1"/>
</dbReference>
<reference evidence="5" key="1">
    <citation type="submission" date="2018-10" db="EMBL/GenBank/DDBJ databases">
        <title>De novo assembly of a Great Dane genome.</title>
        <authorList>
            <person name="Kidd J.M."/>
            <person name="Pendleton A.L."/>
            <person name="Shen F."/>
            <person name="Emery S."/>
        </authorList>
    </citation>
    <scope>NUCLEOTIDE SEQUENCE [LARGE SCALE GENOMIC DNA]</scope>
    <source>
        <strain evidence="5">Great Dane</strain>
    </source>
</reference>
<keyword evidence="2" id="KW-0106">Calcium</keyword>
<feature type="region of interest" description="Disordered" evidence="3">
    <location>
        <begin position="475"/>
        <end position="496"/>
    </location>
</feature>
<evidence type="ECO:0000256" key="1">
    <source>
        <dbReference type="ARBA" id="ARBA00022723"/>
    </source>
</evidence>
<dbReference type="Gene3D" id="1.10.238.10">
    <property type="entry name" value="EF-hand"/>
    <property type="match status" value="3"/>
</dbReference>
<dbReference type="FunFam" id="1.10.238.10:FF:000242">
    <property type="entry name" value="EF-hand calcium binding domain 6"/>
    <property type="match status" value="1"/>
</dbReference>
<feature type="domain" description="EF-hand" evidence="4">
    <location>
        <begin position="512"/>
        <end position="542"/>
    </location>
</feature>
<dbReference type="InterPro" id="IPR011992">
    <property type="entry name" value="EF-hand-dom_pair"/>
</dbReference>
<proteinExistence type="predicted"/>
<dbReference type="PROSITE" id="PS00018">
    <property type="entry name" value="EF_HAND_1"/>
    <property type="match status" value="1"/>
</dbReference>
<dbReference type="PANTHER" id="PTHR20875:SF2">
    <property type="entry name" value="EF-HAND CALCIUM-BINDING DOMAIN-CONTAINING PROTEIN 6"/>
    <property type="match status" value="1"/>
</dbReference>
<feature type="domain" description="EF-hand" evidence="4">
    <location>
        <begin position="76"/>
        <end position="106"/>
    </location>
</feature>
<keyword evidence="1" id="KW-0479">Metal-binding</keyword>
<dbReference type="InterPro" id="IPR052603">
    <property type="entry name" value="EFCB6"/>
</dbReference>
<evidence type="ECO:0000256" key="3">
    <source>
        <dbReference type="SAM" id="MobiDB-lite"/>
    </source>
</evidence>
<dbReference type="Ensembl" id="ENSCAFT00040023835.1">
    <property type="protein sequence ID" value="ENSCAFP00040020700.1"/>
    <property type="gene ID" value="ENSCAFG00040012267.1"/>
</dbReference>
<dbReference type="SUPFAM" id="SSF47473">
    <property type="entry name" value="EF-hand"/>
    <property type="match status" value="2"/>
</dbReference>
<name>A0A8C0SH01_CANLF</name>
<dbReference type="Proteomes" id="UP000694542">
    <property type="component" value="Chromosome 10"/>
</dbReference>
<evidence type="ECO:0000313" key="5">
    <source>
        <dbReference type="Ensembl" id="ENSCAFP00040020700.1"/>
    </source>
</evidence>
<dbReference type="PROSITE" id="PS50222">
    <property type="entry name" value="EF_HAND_2"/>
    <property type="match status" value="4"/>
</dbReference>